<dbReference type="Gramene" id="ONK58317">
    <property type="protein sequence ID" value="ONK58317"/>
    <property type="gene ID" value="A4U43_C09F10960"/>
</dbReference>
<dbReference type="AlphaFoldDB" id="A0A5P1EA43"/>
<reference evidence="3" key="1">
    <citation type="journal article" date="2017" name="Nat. Commun.">
        <title>The asparagus genome sheds light on the origin and evolution of a young Y chromosome.</title>
        <authorList>
            <person name="Harkess A."/>
            <person name="Zhou J."/>
            <person name="Xu C."/>
            <person name="Bowers J.E."/>
            <person name="Van der Hulst R."/>
            <person name="Ayyampalayam S."/>
            <person name="Mercati F."/>
            <person name="Riccardi P."/>
            <person name="McKain M.R."/>
            <person name="Kakrana A."/>
            <person name="Tang H."/>
            <person name="Ray J."/>
            <person name="Groenendijk J."/>
            <person name="Arikit S."/>
            <person name="Mathioni S.M."/>
            <person name="Nakano M."/>
            <person name="Shan H."/>
            <person name="Telgmann-Rauber A."/>
            <person name="Kanno A."/>
            <person name="Yue Z."/>
            <person name="Chen H."/>
            <person name="Li W."/>
            <person name="Chen Y."/>
            <person name="Xu X."/>
            <person name="Zhang Y."/>
            <person name="Luo S."/>
            <person name="Chen H."/>
            <person name="Gao J."/>
            <person name="Mao Z."/>
            <person name="Pires J.C."/>
            <person name="Luo M."/>
            <person name="Kudrna D."/>
            <person name="Wing R.A."/>
            <person name="Meyers B.C."/>
            <person name="Yi K."/>
            <person name="Kong H."/>
            <person name="Lavrijsen P."/>
            <person name="Sunseri F."/>
            <person name="Falavigna A."/>
            <person name="Ye Y."/>
            <person name="Leebens-Mack J.H."/>
            <person name="Chen G."/>
        </authorList>
    </citation>
    <scope>NUCLEOTIDE SEQUENCE [LARGE SCALE GENOMIC DNA]</scope>
    <source>
        <strain evidence="3">cv. DH0086</strain>
    </source>
</reference>
<proteinExistence type="predicted"/>
<evidence type="ECO:0000313" key="3">
    <source>
        <dbReference type="Proteomes" id="UP000243459"/>
    </source>
</evidence>
<accession>A0A5P1EA43</accession>
<dbReference type="EMBL" id="CM007389">
    <property type="protein sequence ID" value="ONK58317.1"/>
    <property type="molecule type" value="Genomic_DNA"/>
</dbReference>
<gene>
    <name evidence="2" type="ORF">A4U43_C09F10960</name>
</gene>
<name>A0A5P1EA43_ASPOF</name>
<organism evidence="2 3">
    <name type="scientific">Asparagus officinalis</name>
    <name type="common">Garden asparagus</name>
    <dbReference type="NCBI Taxonomy" id="4686"/>
    <lineage>
        <taxon>Eukaryota</taxon>
        <taxon>Viridiplantae</taxon>
        <taxon>Streptophyta</taxon>
        <taxon>Embryophyta</taxon>
        <taxon>Tracheophyta</taxon>
        <taxon>Spermatophyta</taxon>
        <taxon>Magnoliopsida</taxon>
        <taxon>Liliopsida</taxon>
        <taxon>Asparagales</taxon>
        <taxon>Asparagaceae</taxon>
        <taxon>Asparagoideae</taxon>
        <taxon>Asparagus</taxon>
    </lineage>
</organism>
<evidence type="ECO:0000256" key="1">
    <source>
        <dbReference type="SAM" id="MobiDB-lite"/>
    </source>
</evidence>
<feature type="region of interest" description="Disordered" evidence="1">
    <location>
        <begin position="19"/>
        <end position="39"/>
    </location>
</feature>
<dbReference type="Proteomes" id="UP000243459">
    <property type="component" value="Chromosome 9"/>
</dbReference>
<sequence length="148" mass="16637">MPRDSLRIREEFPVVLMQKTKVSPSGKESIPLDDDEEQVDCEHDDTDAYLTEPDDEGLDGDINSSSYMLQLDRTKPPQFRIMLHNGLFSPVGIDRSIPSLRTSHFEPIVNVEGAFNVLELMLTIDMTAALTPALVCNSVTQTDHSWVF</sequence>
<keyword evidence="3" id="KW-1185">Reference proteome</keyword>
<protein>
    <submittedName>
        <fullName evidence="2">Uncharacterized protein</fullName>
    </submittedName>
</protein>
<evidence type="ECO:0000313" key="2">
    <source>
        <dbReference type="EMBL" id="ONK58317.1"/>
    </source>
</evidence>